<evidence type="ECO:0000256" key="2">
    <source>
        <dbReference type="ARBA" id="ARBA00022525"/>
    </source>
</evidence>
<evidence type="ECO:0000256" key="4">
    <source>
        <dbReference type="ARBA" id="ARBA00023157"/>
    </source>
</evidence>
<dbReference type="Proteomes" id="UP000623467">
    <property type="component" value="Unassembled WGS sequence"/>
</dbReference>
<dbReference type="OrthoDB" id="3018536at2759"/>
<organism evidence="8 9">
    <name type="scientific">Mycena sanguinolenta</name>
    <dbReference type="NCBI Taxonomy" id="230812"/>
    <lineage>
        <taxon>Eukaryota</taxon>
        <taxon>Fungi</taxon>
        <taxon>Dikarya</taxon>
        <taxon>Basidiomycota</taxon>
        <taxon>Agaricomycotina</taxon>
        <taxon>Agaricomycetes</taxon>
        <taxon>Agaricomycetidae</taxon>
        <taxon>Agaricales</taxon>
        <taxon>Marasmiineae</taxon>
        <taxon>Mycenaceae</taxon>
        <taxon>Mycena</taxon>
    </lineage>
</organism>
<evidence type="ECO:0000256" key="5">
    <source>
        <dbReference type="SAM" id="MobiDB-lite"/>
    </source>
</evidence>
<dbReference type="InterPro" id="IPR008427">
    <property type="entry name" value="Extracellular_membr_CFEM_dom"/>
</dbReference>
<keyword evidence="6" id="KW-0812">Transmembrane</keyword>
<gene>
    <name evidence="8" type="ORF">MSAN_00477600</name>
</gene>
<name>A0A8H6Z530_9AGAR</name>
<evidence type="ECO:0000256" key="6">
    <source>
        <dbReference type="SAM" id="Phobius"/>
    </source>
</evidence>
<keyword evidence="2" id="KW-0964">Secreted</keyword>
<reference evidence="8" key="1">
    <citation type="submission" date="2020-05" db="EMBL/GenBank/DDBJ databases">
        <title>Mycena genomes resolve the evolution of fungal bioluminescence.</title>
        <authorList>
            <person name="Tsai I.J."/>
        </authorList>
    </citation>
    <scope>NUCLEOTIDE SEQUENCE</scope>
    <source>
        <strain evidence="8">160909Yilan</strain>
    </source>
</reference>
<protein>
    <submittedName>
        <fullName evidence="8">CFEM domain-containing protein</fullName>
    </submittedName>
</protein>
<feature type="domain" description="CFEM" evidence="7">
    <location>
        <begin position="1"/>
        <end position="92"/>
    </location>
</feature>
<dbReference type="PROSITE" id="PS52012">
    <property type="entry name" value="CFEM"/>
    <property type="match status" value="1"/>
</dbReference>
<comment type="caution">
    <text evidence="8">The sequence shown here is derived from an EMBL/GenBank/DDBJ whole genome shotgun (WGS) entry which is preliminary data.</text>
</comment>
<evidence type="ECO:0000313" key="9">
    <source>
        <dbReference type="Proteomes" id="UP000623467"/>
    </source>
</evidence>
<evidence type="ECO:0000256" key="1">
    <source>
        <dbReference type="ARBA" id="ARBA00004613"/>
    </source>
</evidence>
<dbReference type="EMBL" id="JACAZH010000003">
    <property type="protein sequence ID" value="KAF7372723.1"/>
    <property type="molecule type" value="Genomic_DNA"/>
</dbReference>
<keyword evidence="6" id="KW-0472">Membrane</keyword>
<keyword evidence="9" id="KW-1185">Reference proteome</keyword>
<feature type="region of interest" description="Disordered" evidence="5">
    <location>
        <begin position="187"/>
        <end position="269"/>
    </location>
</feature>
<proteinExistence type="predicted"/>
<keyword evidence="4" id="KW-1015">Disulfide bond</keyword>
<feature type="transmembrane region" description="Helical" evidence="6">
    <location>
        <begin position="143"/>
        <end position="166"/>
    </location>
</feature>
<feature type="region of interest" description="Disordered" evidence="5">
    <location>
        <begin position="89"/>
        <end position="128"/>
    </location>
</feature>
<keyword evidence="6" id="KW-1133">Transmembrane helix</keyword>
<feature type="compositionally biased region" description="Low complexity" evidence="5">
    <location>
        <begin position="99"/>
        <end position="128"/>
    </location>
</feature>
<accession>A0A8H6Z530</accession>
<evidence type="ECO:0000256" key="3">
    <source>
        <dbReference type="ARBA" id="ARBA00022729"/>
    </source>
</evidence>
<dbReference type="AlphaFoldDB" id="A0A8H6Z530"/>
<sequence>MPIVNVRDTSLSKCAATCHIAAGKAVCPDLATTCQCGNANFRFDFLSCVQGECQASEVASVDQFFVGICGSGSLNAKPTATTAFLPTNANADINEPPNTSSSSRTIASSGTSGVTVTSSSGTSGTTVSNVGSNETVYRNGAPAGAIVASVLIGVVVVALVVFVFWIRNRRRQRRQERRFPDQFLGSESPVQRIGRSPSIMKVATATDVESQAEMVRSNEMQESTSDEAPPEKGAPARTPNLRLVDIPVDGSEGSTAPPSAVQDAPHTEETMVMRLRRVEAQLAALLTTASESPAESPPSYWG</sequence>
<dbReference type="GO" id="GO:0005576">
    <property type="term" value="C:extracellular region"/>
    <property type="evidence" value="ECO:0007669"/>
    <property type="project" value="UniProtKB-SubCell"/>
</dbReference>
<dbReference type="Pfam" id="PF05730">
    <property type="entry name" value="CFEM"/>
    <property type="match status" value="1"/>
</dbReference>
<keyword evidence="3" id="KW-0732">Signal</keyword>
<evidence type="ECO:0000313" key="8">
    <source>
        <dbReference type="EMBL" id="KAF7372723.1"/>
    </source>
</evidence>
<comment type="subcellular location">
    <subcellularLocation>
        <location evidence="1">Secreted</location>
    </subcellularLocation>
</comment>
<evidence type="ECO:0000259" key="7">
    <source>
        <dbReference type="PROSITE" id="PS52012"/>
    </source>
</evidence>